<dbReference type="EMBL" id="CP000939">
    <property type="protein sequence ID" value="ACA46388.1"/>
    <property type="molecule type" value="Genomic_DNA"/>
</dbReference>
<protein>
    <submittedName>
        <fullName evidence="3">Gp49 homologous</fullName>
    </submittedName>
</protein>
<feature type="domain" description="Phage replisome organiser N-terminal" evidence="2">
    <location>
        <begin position="16"/>
        <end position="131"/>
    </location>
</feature>
<dbReference type="Pfam" id="PF09681">
    <property type="entry name" value="Phage_rep_org_N"/>
    <property type="match status" value="1"/>
</dbReference>
<organism evidence="3 4">
    <name type="scientific">Clostridium botulinum (strain Okra / Type B1)</name>
    <dbReference type="NCBI Taxonomy" id="498213"/>
    <lineage>
        <taxon>Bacteria</taxon>
        <taxon>Bacillati</taxon>
        <taxon>Bacillota</taxon>
        <taxon>Clostridia</taxon>
        <taxon>Eubacteriales</taxon>
        <taxon>Clostridiaceae</taxon>
        <taxon>Clostridium</taxon>
    </lineage>
</organism>
<evidence type="ECO:0000313" key="4">
    <source>
        <dbReference type="Proteomes" id="UP000008541"/>
    </source>
</evidence>
<feature type="compositionally biased region" description="Polar residues" evidence="1">
    <location>
        <begin position="279"/>
        <end position="288"/>
    </location>
</feature>
<accession>B1IJ46</accession>
<dbReference type="HOGENOM" id="CLU_055973_3_0_9"/>
<evidence type="ECO:0000313" key="3">
    <source>
        <dbReference type="EMBL" id="ACA46388.1"/>
    </source>
</evidence>
<evidence type="ECO:0000256" key="1">
    <source>
        <dbReference type="SAM" id="MobiDB-lite"/>
    </source>
</evidence>
<feature type="compositionally biased region" description="Basic and acidic residues" evidence="1">
    <location>
        <begin position="254"/>
        <end position="269"/>
    </location>
</feature>
<dbReference type="KEGG" id="cbb:CLD_2033"/>
<dbReference type="NCBIfam" id="TIGR01714">
    <property type="entry name" value="phage_rep_org_N"/>
    <property type="match status" value="1"/>
</dbReference>
<feature type="region of interest" description="Disordered" evidence="1">
    <location>
        <begin position="254"/>
        <end position="288"/>
    </location>
</feature>
<dbReference type="Proteomes" id="UP000008541">
    <property type="component" value="Chromosome"/>
</dbReference>
<evidence type="ECO:0000259" key="2">
    <source>
        <dbReference type="Pfam" id="PF09681"/>
    </source>
</evidence>
<dbReference type="RefSeq" id="WP_015958059.1">
    <property type="nucleotide sequence ID" value="NC_010516.1"/>
</dbReference>
<name>B1IJ46_CLOBK</name>
<sequence length="288" mass="34168">MFVKIGVIIIAKKYYWLKLKEDFFRQKEIKKLRKIAGGDTYTIIYLKMMLLSLKDEGKLFFEGLEDSFIDEIALEIDEDLENVKVTIMFLIKCRLIEELTENEFLMTKAYESIGSETQSAERVRRFRQRKKALLSNGEVTKSNTEIDIEKEREIDIEKDKIKIDWNKILEAWNTLPEPIKSVRSITDKRKKKIKIRMKNLKLTQEDILKAIDKISKSNFCKGINKKGWTIEFDWLFKDDNNITKVLEDKYINKDGKYGDRENNSKDKSQYDFNRPYTGPSYSDQEIDF</sequence>
<reference evidence="3 4" key="1">
    <citation type="journal article" date="2007" name="PLoS ONE">
        <title>Analysis of the neurotoxin complex genes in Clostridium botulinum A1-A4 and B1 strains: BoNT/A3, /Ba4 and /B1 clusters are located within plasmids.</title>
        <authorList>
            <person name="Smith T.J."/>
            <person name="Hill K.K."/>
            <person name="Foley B.T."/>
            <person name="Detter J.C."/>
            <person name="Munk A.C."/>
            <person name="Bruce D.C."/>
            <person name="Doggett N.A."/>
            <person name="Smith L.A."/>
            <person name="Marks J.D."/>
            <person name="Xie G."/>
            <person name="Brettin T.S."/>
        </authorList>
    </citation>
    <scope>NUCLEOTIDE SEQUENCE [LARGE SCALE GENOMIC DNA]</scope>
    <source>
        <strain evidence="4">Okra / Type B1</strain>
    </source>
</reference>
<dbReference type="InterPro" id="IPR010056">
    <property type="entry name" value="Phage_rep_org__N"/>
</dbReference>
<dbReference type="AlphaFoldDB" id="B1IJ46"/>
<gene>
    <name evidence="3" type="ordered locus">CLD_2033</name>
</gene>
<proteinExistence type="predicted"/>